<dbReference type="EMBL" id="DS744991">
    <property type="protein sequence ID" value="EEC07648.1"/>
    <property type="molecule type" value="Genomic_DNA"/>
</dbReference>
<dbReference type="VEuPathDB" id="VectorBase:ISCW024365"/>
<keyword evidence="4" id="KW-1185">Reference proteome</keyword>
<dbReference type="VEuPathDB" id="VectorBase:ISCI024365"/>
<evidence type="ECO:0000256" key="1">
    <source>
        <dbReference type="SAM" id="MobiDB-lite"/>
    </source>
</evidence>
<dbReference type="Proteomes" id="UP000001555">
    <property type="component" value="Unassembled WGS sequence"/>
</dbReference>
<accession>B7PM26</accession>
<feature type="compositionally biased region" description="Low complexity" evidence="1">
    <location>
        <begin position="225"/>
        <end position="244"/>
    </location>
</feature>
<evidence type="ECO:0000313" key="4">
    <source>
        <dbReference type="Proteomes" id="UP000001555"/>
    </source>
</evidence>
<dbReference type="OrthoDB" id="6503073at2759"/>
<reference evidence="3" key="2">
    <citation type="submission" date="2020-05" db="UniProtKB">
        <authorList>
            <consortium name="EnsemblMetazoa"/>
        </authorList>
    </citation>
    <scope>IDENTIFICATION</scope>
    <source>
        <strain evidence="3">wikel</strain>
    </source>
</reference>
<organism evidence="2">
    <name type="scientific">Ixodes scapularis</name>
    <name type="common">Black-legged tick</name>
    <name type="synonym">Deer tick</name>
    <dbReference type="NCBI Taxonomy" id="6945"/>
    <lineage>
        <taxon>Eukaryota</taxon>
        <taxon>Metazoa</taxon>
        <taxon>Ecdysozoa</taxon>
        <taxon>Arthropoda</taxon>
        <taxon>Chelicerata</taxon>
        <taxon>Arachnida</taxon>
        <taxon>Acari</taxon>
        <taxon>Parasitiformes</taxon>
        <taxon>Ixodida</taxon>
        <taxon>Ixodoidea</taxon>
        <taxon>Ixodidae</taxon>
        <taxon>Ixodinae</taxon>
        <taxon>Ixodes</taxon>
    </lineage>
</organism>
<dbReference type="EMBL" id="ABJB011012516">
    <property type="status" value="NOT_ANNOTATED_CDS"/>
    <property type="molecule type" value="Genomic_DNA"/>
</dbReference>
<dbReference type="PaxDb" id="6945-B7PM26"/>
<sequence length="286" mass="30854">MQSAAIEVQDRGKIMCTLYDCSPPEKCVFKKSEKLLSYDRTETWFLTKDVTKPPSFTSTKTPTETRATTSATTAAFETSSTVETTVPYAADTTSNSEANATTAATSNTYANLTIVAATNGTLNVKVNTTLANSTTSTTVDLVSNYMDTSTTRSSSVAKHRILLTESFPKHNWSSTIGVTYLDVSTPTAATKIVPLENNESHFNTVSTTVEFSSPSPRTPIVQLSLTTETSPSRRTSTSSTASPALQASMQSIFTPRNFDDNSWLPFLSSTSRPTTKLAEVTPKSVN</sequence>
<feature type="non-terminal residue" evidence="2">
    <location>
        <position position="286"/>
    </location>
</feature>
<proteinExistence type="predicted"/>
<evidence type="ECO:0000313" key="3">
    <source>
        <dbReference type="EnsemblMetazoa" id="ISCW024365-PA"/>
    </source>
</evidence>
<dbReference type="AlphaFoldDB" id="B7PM26"/>
<name>B7PM26_IXOSC</name>
<evidence type="ECO:0000313" key="2">
    <source>
        <dbReference type="EMBL" id="EEC07648.1"/>
    </source>
</evidence>
<reference evidence="2 4" key="1">
    <citation type="submission" date="2008-03" db="EMBL/GenBank/DDBJ databases">
        <title>Annotation of Ixodes scapularis.</title>
        <authorList>
            <consortium name="Ixodes scapularis Genome Project Consortium"/>
            <person name="Caler E."/>
            <person name="Hannick L.I."/>
            <person name="Bidwell S."/>
            <person name="Joardar V."/>
            <person name="Thiagarajan M."/>
            <person name="Amedeo P."/>
            <person name="Galinsky K.J."/>
            <person name="Schobel S."/>
            <person name="Inman J."/>
            <person name="Hostetler J."/>
            <person name="Miller J."/>
            <person name="Hammond M."/>
            <person name="Megy K."/>
            <person name="Lawson D."/>
            <person name="Kodira C."/>
            <person name="Sutton G."/>
            <person name="Meyer J."/>
            <person name="Hill C.A."/>
            <person name="Birren B."/>
            <person name="Nene V."/>
            <person name="Collins F."/>
            <person name="Alarcon-Chaidez F."/>
            <person name="Wikel S."/>
            <person name="Strausberg R."/>
        </authorList>
    </citation>
    <scope>NUCLEOTIDE SEQUENCE [LARGE SCALE GENOMIC DNA]</scope>
    <source>
        <strain evidence="4">Wikel</strain>
        <strain evidence="2">Wikel colony</strain>
    </source>
</reference>
<dbReference type="VEuPathDB" id="VectorBase:ISCP_028080"/>
<dbReference type="InParanoid" id="B7PM26"/>
<dbReference type="HOGENOM" id="CLU_975103_0_0_1"/>
<feature type="region of interest" description="Disordered" evidence="1">
    <location>
        <begin position="225"/>
        <end position="246"/>
    </location>
</feature>
<protein>
    <submittedName>
        <fullName evidence="2 3">Uncharacterized protein</fullName>
    </submittedName>
</protein>
<gene>
    <name evidence="2" type="ORF">IscW_ISCW024365</name>
</gene>
<dbReference type="EnsemblMetazoa" id="ISCW024365-RA">
    <property type="protein sequence ID" value="ISCW024365-PA"/>
    <property type="gene ID" value="ISCW024365"/>
</dbReference>